<dbReference type="InterPro" id="IPR001387">
    <property type="entry name" value="Cro/C1-type_HTH"/>
</dbReference>
<organism evidence="2 3">
    <name type="scientific">Catenulispora yoronensis</name>
    <dbReference type="NCBI Taxonomy" id="450799"/>
    <lineage>
        <taxon>Bacteria</taxon>
        <taxon>Bacillati</taxon>
        <taxon>Actinomycetota</taxon>
        <taxon>Actinomycetes</taxon>
        <taxon>Catenulisporales</taxon>
        <taxon>Catenulisporaceae</taxon>
        <taxon>Catenulispora</taxon>
    </lineage>
</organism>
<dbReference type="EMBL" id="BAAAQN010000054">
    <property type="protein sequence ID" value="GAA2052502.1"/>
    <property type="molecule type" value="Genomic_DNA"/>
</dbReference>
<dbReference type="InterPro" id="IPR041413">
    <property type="entry name" value="MLTR_LBD"/>
</dbReference>
<accession>A0ABP5GS73</accession>
<dbReference type="CDD" id="cd00093">
    <property type="entry name" value="HTH_XRE"/>
    <property type="match status" value="1"/>
</dbReference>
<reference evidence="3" key="1">
    <citation type="journal article" date="2019" name="Int. J. Syst. Evol. Microbiol.">
        <title>The Global Catalogue of Microorganisms (GCM) 10K type strain sequencing project: providing services to taxonomists for standard genome sequencing and annotation.</title>
        <authorList>
            <consortium name="The Broad Institute Genomics Platform"/>
            <consortium name="The Broad Institute Genome Sequencing Center for Infectious Disease"/>
            <person name="Wu L."/>
            <person name="Ma J."/>
        </authorList>
    </citation>
    <scope>NUCLEOTIDE SEQUENCE [LARGE SCALE GENOMIC DNA]</scope>
    <source>
        <strain evidence="3">JCM 16014</strain>
    </source>
</reference>
<dbReference type="Pfam" id="PF13560">
    <property type="entry name" value="HTH_31"/>
    <property type="match status" value="1"/>
</dbReference>
<dbReference type="Pfam" id="PF17765">
    <property type="entry name" value="MLTR_LBD"/>
    <property type="match status" value="1"/>
</dbReference>
<dbReference type="SUPFAM" id="SSF47413">
    <property type="entry name" value="lambda repressor-like DNA-binding domains"/>
    <property type="match status" value="1"/>
</dbReference>
<sequence>MTDTGSEAVAGGSGFGLLLRTLRRERRVSQLELSSSSGVSTRHLSFIETGRSRPSREMVALLAANLGLPRRERNTMLVAAGFAPEIDQWSWYLPEMAAAPEVTQRMLDKHMPFPAMVTDPTRSVVAKNAALAVFSDLVDPEVTLDPNVFRLTLHPNGLAPHLVNYGQVRRYLVDVLRHMALTAANPRLDALLAEVEGYPAPRGRRWGNEVEAATGAGTVGVTGMPSVPALLWRDGVVLGFFGVIATFCSVADTTVTPLNLETMYPADEKTERLLRRWYGDSECEP</sequence>
<dbReference type="Proteomes" id="UP001500751">
    <property type="component" value="Unassembled WGS sequence"/>
</dbReference>
<dbReference type="PANTHER" id="PTHR35010">
    <property type="entry name" value="BLL4672 PROTEIN-RELATED"/>
    <property type="match status" value="1"/>
</dbReference>
<evidence type="ECO:0000313" key="3">
    <source>
        <dbReference type="Proteomes" id="UP001500751"/>
    </source>
</evidence>
<name>A0ABP5GS73_9ACTN</name>
<keyword evidence="3" id="KW-1185">Reference proteome</keyword>
<dbReference type="Gene3D" id="1.10.260.40">
    <property type="entry name" value="lambda repressor-like DNA-binding domains"/>
    <property type="match status" value="1"/>
</dbReference>
<gene>
    <name evidence="2" type="ORF">GCM10009839_69930</name>
</gene>
<dbReference type="PANTHER" id="PTHR35010:SF4">
    <property type="entry name" value="BLL5781 PROTEIN"/>
    <property type="match status" value="1"/>
</dbReference>
<protein>
    <submittedName>
        <fullName evidence="2">Helix-turn-helix transcriptional regulator</fullName>
    </submittedName>
</protein>
<dbReference type="InterPro" id="IPR010982">
    <property type="entry name" value="Lambda_DNA-bd_dom_sf"/>
</dbReference>
<dbReference type="RefSeq" id="WP_344669982.1">
    <property type="nucleotide sequence ID" value="NZ_BAAAQN010000054.1"/>
</dbReference>
<comment type="caution">
    <text evidence="2">The sequence shown here is derived from an EMBL/GenBank/DDBJ whole genome shotgun (WGS) entry which is preliminary data.</text>
</comment>
<proteinExistence type="predicted"/>
<dbReference type="SMART" id="SM00530">
    <property type="entry name" value="HTH_XRE"/>
    <property type="match status" value="1"/>
</dbReference>
<evidence type="ECO:0000313" key="2">
    <source>
        <dbReference type="EMBL" id="GAA2052502.1"/>
    </source>
</evidence>
<dbReference type="Gene3D" id="3.30.450.180">
    <property type="match status" value="1"/>
</dbReference>
<evidence type="ECO:0000259" key="1">
    <source>
        <dbReference type="PROSITE" id="PS50943"/>
    </source>
</evidence>
<feature type="domain" description="HTH cro/C1-type" evidence="1">
    <location>
        <begin position="19"/>
        <end position="73"/>
    </location>
</feature>
<dbReference type="PROSITE" id="PS50943">
    <property type="entry name" value="HTH_CROC1"/>
    <property type="match status" value="1"/>
</dbReference>